<keyword evidence="9" id="KW-1185">Reference proteome</keyword>
<evidence type="ECO:0000313" key="9">
    <source>
        <dbReference type="Proteomes" id="UP000683360"/>
    </source>
</evidence>
<accession>A0A8S3QJ75</accession>
<dbReference type="GO" id="GO:0005739">
    <property type="term" value="C:mitochondrion"/>
    <property type="evidence" value="ECO:0007669"/>
    <property type="project" value="TreeGrafter"/>
</dbReference>
<evidence type="ECO:0000256" key="3">
    <source>
        <dbReference type="ARBA" id="ARBA00036637"/>
    </source>
</evidence>
<dbReference type="InterPro" id="IPR036526">
    <property type="entry name" value="C-N_Hydrolase_sf"/>
</dbReference>
<dbReference type="PROSITE" id="PS50263">
    <property type="entry name" value="CN_HYDROLASE"/>
    <property type="match status" value="1"/>
</dbReference>
<comment type="similarity">
    <text evidence="1">Belongs to the carbon-nitrogen hydrolase superfamily. NIT1/NIT2 family.</text>
</comment>
<evidence type="ECO:0000256" key="2">
    <source>
        <dbReference type="ARBA" id="ARBA00022801"/>
    </source>
</evidence>
<keyword evidence="2 8" id="KW-0378">Hydrolase</keyword>
<evidence type="ECO:0000259" key="7">
    <source>
        <dbReference type="PROSITE" id="PS50263"/>
    </source>
</evidence>
<protein>
    <recommendedName>
        <fullName evidence="4">omega-amidase</fullName>
        <ecNumber evidence="4">3.5.1.3</ecNumber>
    </recommendedName>
    <alternativeName>
        <fullName evidence="5">Nitrilase homolog 2</fullName>
    </alternativeName>
</protein>
<dbReference type="Gene3D" id="3.60.110.10">
    <property type="entry name" value="Carbon-nitrogen hydrolase"/>
    <property type="match status" value="1"/>
</dbReference>
<organism evidence="8 9">
    <name type="scientific">Mytilus edulis</name>
    <name type="common">Blue mussel</name>
    <dbReference type="NCBI Taxonomy" id="6550"/>
    <lineage>
        <taxon>Eukaryota</taxon>
        <taxon>Metazoa</taxon>
        <taxon>Spiralia</taxon>
        <taxon>Lophotrochozoa</taxon>
        <taxon>Mollusca</taxon>
        <taxon>Bivalvia</taxon>
        <taxon>Autobranchia</taxon>
        <taxon>Pteriomorphia</taxon>
        <taxon>Mytilida</taxon>
        <taxon>Mytiloidea</taxon>
        <taxon>Mytilidae</taxon>
        <taxon>Mytilinae</taxon>
        <taxon>Mytilus</taxon>
    </lineage>
</organism>
<evidence type="ECO:0000256" key="1">
    <source>
        <dbReference type="ARBA" id="ARBA00010613"/>
    </source>
</evidence>
<dbReference type="InterPro" id="IPR045254">
    <property type="entry name" value="Nit1/2_C-N_Hydrolase"/>
</dbReference>
<dbReference type="OrthoDB" id="10250282at2759"/>
<evidence type="ECO:0000256" key="6">
    <source>
        <dbReference type="ARBA" id="ARBA00048745"/>
    </source>
</evidence>
<feature type="domain" description="CN hydrolase" evidence="7">
    <location>
        <begin position="3"/>
        <end position="247"/>
    </location>
</feature>
<comment type="caution">
    <text evidence="8">The sequence shown here is derived from an EMBL/GenBank/DDBJ whole genome shotgun (WGS) entry which is preliminary data.</text>
</comment>
<dbReference type="PANTHER" id="PTHR23088:SF30">
    <property type="entry name" value="OMEGA-AMIDASE NIT2"/>
    <property type="match status" value="1"/>
</dbReference>
<proteinExistence type="inferred from homology"/>
<dbReference type="CDD" id="cd07572">
    <property type="entry name" value="nit"/>
    <property type="match status" value="1"/>
</dbReference>
<dbReference type="EMBL" id="CAJPWZ010000517">
    <property type="protein sequence ID" value="CAG2195388.1"/>
    <property type="molecule type" value="Genomic_DNA"/>
</dbReference>
<dbReference type="InterPro" id="IPR003010">
    <property type="entry name" value="C-N_Hydrolase"/>
</dbReference>
<name>A0A8S3QJ75_MYTED</name>
<evidence type="ECO:0000256" key="5">
    <source>
        <dbReference type="ARBA" id="ARBA00041576"/>
    </source>
</evidence>
<dbReference type="Proteomes" id="UP000683360">
    <property type="component" value="Unassembled WGS sequence"/>
</dbReference>
<dbReference type="EC" id="3.5.1.3" evidence="4"/>
<dbReference type="SUPFAM" id="SSF56317">
    <property type="entry name" value="Carbon-nitrogen hydrolase"/>
    <property type="match status" value="1"/>
</dbReference>
<dbReference type="PANTHER" id="PTHR23088">
    <property type="entry name" value="NITRILASE-RELATED"/>
    <property type="match status" value="1"/>
</dbReference>
<dbReference type="GO" id="GO:0006528">
    <property type="term" value="P:asparagine metabolic process"/>
    <property type="evidence" value="ECO:0007669"/>
    <property type="project" value="TreeGrafter"/>
</dbReference>
<dbReference type="PROSITE" id="PS01227">
    <property type="entry name" value="UPF0012"/>
    <property type="match status" value="1"/>
</dbReference>
<comment type="catalytic activity">
    <reaction evidence="6">
        <text>2-oxosuccinamate + H2O = oxaloacetate + NH4(+)</text>
        <dbReference type="Rhea" id="RHEA:59412"/>
        <dbReference type="ChEBI" id="CHEBI:15377"/>
        <dbReference type="ChEBI" id="CHEBI:16452"/>
        <dbReference type="ChEBI" id="CHEBI:28938"/>
        <dbReference type="ChEBI" id="CHEBI:57735"/>
        <dbReference type="EC" id="3.5.1.3"/>
    </reaction>
    <physiologicalReaction direction="left-to-right" evidence="6">
        <dbReference type="Rhea" id="RHEA:59413"/>
    </physiologicalReaction>
</comment>
<sequence length="277" mass="30555">MTFKVALIQMAVTAVKSDNLAHAVKLINKAATNGAQLIILPECFNSPYDTSCFPKYAECIPGQTTDLLAQTAKDNNVYIIGGSIPEIDNGKVYNTCPVFSPSGELLTKHRKIHLVDIDVPGKIRFREADTLSPGCDFTTFDTPYCKIGIGVCYDLRFPELAHIYGEMGCKFLVYPGAFNMTTGPSHMEPLLRARAVDNEVYVALVSGSRDETASYVAWGHSTVVSPWGDVLATTEHLETIIYCDIDPDFVDKVRTQLPILSQKRTDMYSLTNVVTRT</sequence>
<dbReference type="AlphaFoldDB" id="A0A8S3QJ75"/>
<dbReference type="InterPro" id="IPR001110">
    <property type="entry name" value="UPF0012_CS"/>
</dbReference>
<dbReference type="GO" id="GO:0050152">
    <property type="term" value="F:omega-amidase activity"/>
    <property type="evidence" value="ECO:0007669"/>
    <property type="project" value="UniProtKB-EC"/>
</dbReference>
<reference evidence="8" key="1">
    <citation type="submission" date="2021-03" db="EMBL/GenBank/DDBJ databases">
        <authorList>
            <person name="Bekaert M."/>
        </authorList>
    </citation>
    <scope>NUCLEOTIDE SEQUENCE</scope>
</reference>
<gene>
    <name evidence="8" type="ORF">MEDL_10327</name>
</gene>
<dbReference type="Pfam" id="PF00795">
    <property type="entry name" value="CN_hydrolase"/>
    <property type="match status" value="1"/>
</dbReference>
<dbReference type="GO" id="GO:0006107">
    <property type="term" value="P:oxaloacetate metabolic process"/>
    <property type="evidence" value="ECO:0007669"/>
    <property type="project" value="TreeGrafter"/>
</dbReference>
<evidence type="ECO:0000313" key="8">
    <source>
        <dbReference type="EMBL" id="CAG2195388.1"/>
    </source>
</evidence>
<dbReference type="FunFam" id="3.60.110.10:FF:000002">
    <property type="entry name" value="Nitrilase family member 2"/>
    <property type="match status" value="1"/>
</dbReference>
<dbReference type="GO" id="GO:0006541">
    <property type="term" value="P:glutamine metabolic process"/>
    <property type="evidence" value="ECO:0007669"/>
    <property type="project" value="TreeGrafter"/>
</dbReference>
<evidence type="ECO:0000256" key="4">
    <source>
        <dbReference type="ARBA" id="ARBA00039118"/>
    </source>
</evidence>
<comment type="catalytic activity">
    <reaction evidence="3">
        <text>2-oxoglutaramate + H2O = 2-oxoglutarate + NH4(+)</text>
        <dbReference type="Rhea" id="RHEA:32963"/>
        <dbReference type="ChEBI" id="CHEBI:15377"/>
        <dbReference type="ChEBI" id="CHEBI:16769"/>
        <dbReference type="ChEBI" id="CHEBI:16810"/>
        <dbReference type="ChEBI" id="CHEBI:28938"/>
        <dbReference type="EC" id="3.5.1.3"/>
    </reaction>
    <physiologicalReaction direction="left-to-right" evidence="3">
        <dbReference type="Rhea" id="RHEA:32964"/>
    </physiologicalReaction>
</comment>